<dbReference type="GO" id="GO:0007264">
    <property type="term" value="P:small GTPase-mediated signal transduction"/>
    <property type="evidence" value="ECO:0007669"/>
    <property type="project" value="InterPro"/>
</dbReference>
<dbReference type="AlphaFoldDB" id="A0A177WGJ4"/>
<dbReference type="STRING" id="403673.A0A177WGJ4"/>
<dbReference type="GO" id="GO:0005525">
    <property type="term" value="F:GTP binding"/>
    <property type="evidence" value="ECO:0007669"/>
    <property type="project" value="UniProtKB-KW"/>
</dbReference>
<evidence type="ECO:0000256" key="4">
    <source>
        <dbReference type="ARBA" id="ARBA00023134"/>
    </source>
</evidence>
<dbReference type="InterPro" id="IPR027417">
    <property type="entry name" value="P-loop_NTPase"/>
</dbReference>
<gene>
    <name evidence="7" type="ORF">BDEG_22400</name>
</gene>
<dbReference type="FunFam" id="3.40.50.300:FF:001799">
    <property type="entry name" value="Rac2 family GTP-binding protein, putative"/>
    <property type="match status" value="1"/>
</dbReference>
<dbReference type="NCBIfam" id="TIGR00231">
    <property type="entry name" value="small_GTP"/>
    <property type="match status" value="1"/>
</dbReference>
<dbReference type="SUPFAM" id="SSF52540">
    <property type="entry name" value="P-loop containing nucleoside triphosphate hydrolases"/>
    <property type="match status" value="1"/>
</dbReference>
<dbReference type="Proteomes" id="UP000077115">
    <property type="component" value="Unassembled WGS sequence"/>
</dbReference>
<dbReference type="EMBL" id="DS022301">
    <property type="protein sequence ID" value="OAJ38481.1"/>
    <property type="molecule type" value="Genomic_DNA"/>
</dbReference>
<evidence type="ECO:0000256" key="1">
    <source>
        <dbReference type="ARBA" id="ARBA00004236"/>
    </source>
</evidence>
<evidence type="ECO:0000313" key="8">
    <source>
        <dbReference type="Proteomes" id="UP000077115"/>
    </source>
</evidence>
<evidence type="ECO:0000313" key="7">
    <source>
        <dbReference type="EMBL" id="OAJ38481.1"/>
    </source>
</evidence>
<dbReference type="Pfam" id="PF00071">
    <property type="entry name" value="Ras"/>
    <property type="match status" value="1"/>
</dbReference>
<dbReference type="PANTHER" id="PTHR24072">
    <property type="entry name" value="RHO FAMILY GTPASE"/>
    <property type="match status" value="1"/>
</dbReference>
<dbReference type="InterPro" id="IPR001806">
    <property type="entry name" value="Small_GTPase"/>
</dbReference>
<dbReference type="SMART" id="SM00174">
    <property type="entry name" value="RHO"/>
    <property type="match status" value="1"/>
</dbReference>
<dbReference type="GO" id="GO:0005886">
    <property type="term" value="C:plasma membrane"/>
    <property type="evidence" value="ECO:0007669"/>
    <property type="project" value="UniProtKB-SubCell"/>
</dbReference>
<keyword evidence="4" id="KW-0342">GTP-binding</keyword>
<dbReference type="eggNOG" id="KOG0393">
    <property type="taxonomic scope" value="Eukaryota"/>
</dbReference>
<dbReference type="VEuPathDB" id="FungiDB:BDEG_22400"/>
<dbReference type="PROSITE" id="PS51421">
    <property type="entry name" value="RAS"/>
    <property type="match status" value="1"/>
</dbReference>
<proteinExistence type="predicted"/>
<sequence length="255" mass="28142">MIEIAIEPHLQASLSNTTLASTKSVSEDPRHSLQYKKNSVHVQQPGLIKRTLSSASKTGVLSSFPVCHTVAARRKVVVLGDGSVGKTSLLASFKTGRFPEEYIPTVFENVVLPIEIDGKNIELAMWDTAGQDDYARLRPLSYPDTDAFIVCFSIDNLDSFKNIRTKWIPEITHYSAQTPILLVGLKSDLRDDPCLQGAFQNVKEAEKLVLEGLVSQYWECSSLQRRGVDGVIGAAARLAVTPRKRRSKKNACSIL</sequence>
<reference evidence="7 8" key="2">
    <citation type="submission" date="2016-05" db="EMBL/GenBank/DDBJ databases">
        <title>Lineage-specific infection strategies underlie the spectrum of fungal disease in amphibians.</title>
        <authorList>
            <person name="Cuomo C.A."/>
            <person name="Farrer R.A."/>
            <person name="James T."/>
            <person name="Longcore J."/>
            <person name="Birren B."/>
        </authorList>
    </citation>
    <scope>NUCLEOTIDE SEQUENCE [LARGE SCALE GENOMIC DNA]</scope>
    <source>
        <strain evidence="7 8">JEL423</strain>
    </source>
</reference>
<evidence type="ECO:0000256" key="2">
    <source>
        <dbReference type="ARBA" id="ARBA00022475"/>
    </source>
</evidence>
<evidence type="ECO:0000256" key="3">
    <source>
        <dbReference type="ARBA" id="ARBA00022741"/>
    </source>
</evidence>
<keyword evidence="5" id="KW-0472">Membrane</keyword>
<dbReference type="SMART" id="SM00175">
    <property type="entry name" value="RAB"/>
    <property type="match status" value="1"/>
</dbReference>
<dbReference type="PROSITE" id="PS51419">
    <property type="entry name" value="RAB"/>
    <property type="match status" value="1"/>
</dbReference>
<name>A0A177WGJ4_BATDL</name>
<dbReference type="PRINTS" id="PR00449">
    <property type="entry name" value="RASTRNSFRMNG"/>
</dbReference>
<dbReference type="InterPro" id="IPR003578">
    <property type="entry name" value="Small_GTPase_Rho"/>
</dbReference>
<dbReference type="CDD" id="cd00157">
    <property type="entry name" value="Rho"/>
    <property type="match status" value="1"/>
</dbReference>
<organism evidence="7 8">
    <name type="scientific">Batrachochytrium dendrobatidis (strain JEL423)</name>
    <dbReference type="NCBI Taxonomy" id="403673"/>
    <lineage>
        <taxon>Eukaryota</taxon>
        <taxon>Fungi</taxon>
        <taxon>Fungi incertae sedis</taxon>
        <taxon>Chytridiomycota</taxon>
        <taxon>Chytridiomycota incertae sedis</taxon>
        <taxon>Chytridiomycetes</taxon>
        <taxon>Rhizophydiales</taxon>
        <taxon>Rhizophydiales incertae sedis</taxon>
        <taxon>Batrachochytrium</taxon>
    </lineage>
</organism>
<evidence type="ECO:0000256" key="6">
    <source>
        <dbReference type="ARBA" id="ARBA00046278"/>
    </source>
</evidence>
<comment type="subcellular location">
    <subcellularLocation>
        <location evidence="1">Cell membrane</location>
    </subcellularLocation>
    <subcellularLocation>
        <location evidence="6">Endomembrane system</location>
        <topology evidence="6">Lipid-anchor</topology>
        <orientation evidence="6">Cytoplasmic side</orientation>
    </subcellularLocation>
</comment>
<protein>
    <submittedName>
        <fullName evidence="7">Uncharacterized protein</fullName>
    </submittedName>
</protein>
<evidence type="ECO:0000256" key="5">
    <source>
        <dbReference type="ARBA" id="ARBA00023136"/>
    </source>
</evidence>
<accession>A0A177WGJ4</accession>
<dbReference type="Gene3D" id="3.40.50.300">
    <property type="entry name" value="P-loop containing nucleotide triphosphate hydrolases"/>
    <property type="match status" value="1"/>
</dbReference>
<keyword evidence="3" id="KW-0547">Nucleotide-binding</keyword>
<reference evidence="7 8" key="1">
    <citation type="submission" date="2006-10" db="EMBL/GenBank/DDBJ databases">
        <title>The Genome Sequence of Batrachochytrium dendrobatidis JEL423.</title>
        <authorList>
            <consortium name="The Broad Institute Genome Sequencing Platform"/>
            <person name="Birren B."/>
            <person name="Lander E."/>
            <person name="Galagan J."/>
            <person name="Cuomo C."/>
            <person name="Devon K."/>
            <person name="Jaffe D."/>
            <person name="Butler J."/>
            <person name="Alvarez P."/>
            <person name="Gnerre S."/>
            <person name="Grabherr M."/>
            <person name="Kleber M."/>
            <person name="Mauceli E."/>
            <person name="Brockman W."/>
            <person name="Young S."/>
            <person name="LaButti K."/>
            <person name="Sykes S."/>
            <person name="DeCaprio D."/>
            <person name="Crawford M."/>
            <person name="Koehrsen M."/>
            <person name="Engels R."/>
            <person name="Montgomery P."/>
            <person name="Pearson M."/>
            <person name="Howarth C."/>
            <person name="Larson L."/>
            <person name="White J."/>
            <person name="O'Leary S."/>
            <person name="Kodira C."/>
            <person name="Zeng Q."/>
            <person name="Yandava C."/>
            <person name="Alvarado L."/>
            <person name="Longcore J."/>
            <person name="James T."/>
        </authorList>
    </citation>
    <scope>NUCLEOTIDE SEQUENCE [LARGE SCALE GENOMIC DNA]</scope>
    <source>
        <strain evidence="7 8">JEL423</strain>
    </source>
</reference>
<dbReference type="GO" id="GO:0003924">
    <property type="term" value="F:GTPase activity"/>
    <property type="evidence" value="ECO:0007669"/>
    <property type="project" value="InterPro"/>
</dbReference>
<dbReference type="PROSITE" id="PS51420">
    <property type="entry name" value="RHO"/>
    <property type="match status" value="1"/>
</dbReference>
<dbReference type="InterPro" id="IPR005225">
    <property type="entry name" value="Small_GTP-bd"/>
</dbReference>
<dbReference type="OrthoDB" id="10367157at2759"/>
<dbReference type="GO" id="GO:0012505">
    <property type="term" value="C:endomembrane system"/>
    <property type="evidence" value="ECO:0007669"/>
    <property type="project" value="UniProtKB-SubCell"/>
</dbReference>
<keyword evidence="2" id="KW-1003">Cell membrane</keyword>
<dbReference type="SMART" id="SM00173">
    <property type="entry name" value="RAS"/>
    <property type="match status" value="1"/>
</dbReference>